<dbReference type="Proteomes" id="UP000515154">
    <property type="component" value="Linkage group LG4"/>
</dbReference>
<reference evidence="2" key="1">
    <citation type="submission" date="2025-08" db="UniProtKB">
        <authorList>
            <consortium name="RefSeq"/>
        </authorList>
    </citation>
    <scope>IDENTIFICATION</scope>
</reference>
<gene>
    <name evidence="2" type="primary">LOC118762953</name>
</gene>
<dbReference type="KEGG" id="osn:118762953"/>
<organism evidence="1 2">
    <name type="scientific">Octopus sinensis</name>
    <name type="common">East Asian common octopus</name>
    <dbReference type="NCBI Taxonomy" id="2607531"/>
    <lineage>
        <taxon>Eukaryota</taxon>
        <taxon>Metazoa</taxon>
        <taxon>Spiralia</taxon>
        <taxon>Lophotrochozoa</taxon>
        <taxon>Mollusca</taxon>
        <taxon>Cephalopoda</taxon>
        <taxon>Coleoidea</taxon>
        <taxon>Octopodiformes</taxon>
        <taxon>Octopoda</taxon>
        <taxon>Incirrata</taxon>
        <taxon>Octopodidae</taxon>
        <taxon>Octopus</taxon>
    </lineage>
</organism>
<protein>
    <submittedName>
        <fullName evidence="2">Uncharacterized protein LOC118762953</fullName>
    </submittedName>
</protein>
<sequence length="191" mass="22512">MDRIQEIVKTDEGTNSEPEILKLCDIDEDEWNYSTNMDKNQTSSNENLRISDTSTLEINTNTLDNIDYKNKPSKKQRRFGIFYIKNRDEKDCVSDGNEAVDIEQISELNDVVRKKSWLLFRSMGNIPNPEVFKCKRFHFRRNAICDPFNLLMPQKHREVTEKAAQKRKGSVFRRIKIFFQVQLNIDGEEDL</sequence>
<dbReference type="AlphaFoldDB" id="A0A7E6ESF8"/>
<evidence type="ECO:0000313" key="2">
    <source>
        <dbReference type="RefSeq" id="XP_036357880.1"/>
    </source>
</evidence>
<evidence type="ECO:0000313" key="1">
    <source>
        <dbReference type="Proteomes" id="UP000515154"/>
    </source>
</evidence>
<proteinExistence type="predicted"/>
<name>A0A7E6ESF8_9MOLL</name>
<keyword evidence="1" id="KW-1185">Reference proteome</keyword>
<accession>A0A7E6ESF8</accession>
<dbReference type="RefSeq" id="XP_036357880.1">
    <property type="nucleotide sequence ID" value="XM_036501987.1"/>
</dbReference>